<protein>
    <submittedName>
        <fullName evidence="4">Trans-sulfuration enzyme family protein</fullName>
    </submittedName>
</protein>
<evidence type="ECO:0000256" key="3">
    <source>
        <dbReference type="RuleBase" id="RU362118"/>
    </source>
</evidence>
<comment type="caution">
    <text evidence="4">The sequence shown here is derived from an EMBL/GenBank/DDBJ whole genome shotgun (WGS) entry which is preliminary data.</text>
</comment>
<evidence type="ECO:0000313" key="4">
    <source>
        <dbReference type="EMBL" id="MFC4306436.1"/>
    </source>
</evidence>
<dbReference type="Proteomes" id="UP001595755">
    <property type="component" value="Unassembled WGS sequence"/>
</dbReference>
<organism evidence="4 5">
    <name type="scientific">Cohnella boryungensis</name>
    <dbReference type="NCBI Taxonomy" id="768479"/>
    <lineage>
        <taxon>Bacteria</taxon>
        <taxon>Bacillati</taxon>
        <taxon>Bacillota</taxon>
        <taxon>Bacilli</taxon>
        <taxon>Bacillales</taxon>
        <taxon>Paenibacillaceae</taxon>
        <taxon>Cohnella</taxon>
    </lineage>
</organism>
<reference evidence="5" key="1">
    <citation type="journal article" date="2019" name="Int. J. Syst. Evol. Microbiol.">
        <title>The Global Catalogue of Microorganisms (GCM) 10K type strain sequencing project: providing services to taxonomists for standard genome sequencing and annotation.</title>
        <authorList>
            <consortium name="The Broad Institute Genomics Platform"/>
            <consortium name="The Broad Institute Genome Sequencing Center for Infectious Disease"/>
            <person name="Wu L."/>
            <person name="Ma J."/>
        </authorList>
    </citation>
    <scope>NUCLEOTIDE SEQUENCE [LARGE SCALE GENOMIC DNA]</scope>
    <source>
        <strain evidence="5">CGMCC 4.1641</strain>
    </source>
</reference>
<dbReference type="PIRSF" id="PIRSF001434">
    <property type="entry name" value="CGS"/>
    <property type="match status" value="1"/>
</dbReference>
<dbReference type="PANTHER" id="PTHR11808:SF80">
    <property type="entry name" value="CYSTATHIONINE GAMMA-LYASE"/>
    <property type="match status" value="1"/>
</dbReference>
<dbReference type="Gene3D" id="3.40.640.10">
    <property type="entry name" value="Type I PLP-dependent aspartate aminotransferase-like (Major domain)"/>
    <property type="match status" value="1"/>
</dbReference>
<dbReference type="Pfam" id="PF01053">
    <property type="entry name" value="Cys_Met_Meta_PP"/>
    <property type="match status" value="1"/>
</dbReference>
<dbReference type="CDD" id="cd00614">
    <property type="entry name" value="CGS_like"/>
    <property type="match status" value="1"/>
</dbReference>
<comment type="similarity">
    <text evidence="3">Belongs to the trans-sulfuration enzymes family.</text>
</comment>
<dbReference type="RefSeq" id="WP_204605104.1">
    <property type="nucleotide sequence ID" value="NZ_JBHSED010000058.1"/>
</dbReference>
<name>A0ABV8SFS5_9BACL</name>
<dbReference type="InterPro" id="IPR015422">
    <property type="entry name" value="PyrdxlP-dep_Trfase_small"/>
</dbReference>
<dbReference type="Gene3D" id="3.90.1150.10">
    <property type="entry name" value="Aspartate Aminotransferase, domain 1"/>
    <property type="match status" value="1"/>
</dbReference>
<keyword evidence="5" id="KW-1185">Reference proteome</keyword>
<keyword evidence="2 3" id="KW-0663">Pyridoxal phosphate</keyword>
<dbReference type="InterPro" id="IPR000277">
    <property type="entry name" value="Cys/Met-Metab_PyrdxlP-dep_enz"/>
</dbReference>
<accession>A0ABV8SFS5</accession>
<dbReference type="SUPFAM" id="SSF53383">
    <property type="entry name" value="PLP-dependent transferases"/>
    <property type="match status" value="1"/>
</dbReference>
<evidence type="ECO:0000256" key="2">
    <source>
        <dbReference type="ARBA" id="ARBA00022898"/>
    </source>
</evidence>
<proteinExistence type="inferred from homology"/>
<gene>
    <name evidence="4" type="ORF">ACFO1S_23715</name>
</gene>
<dbReference type="InterPro" id="IPR015421">
    <property type="entry name" value="PyrdxlP-dep_Trfase_major"/>
</dbReference>
<dbReference type="InterPro" id="IPR015424">
    <property type="entry name" value="PyrdxlP-dep_Trfase"/>
</dbReference>
<comment type="cofactor">
    <cofactor evidence="1 3">
        <name>pyridoxal 5'-phosphate</name>
        <dbReference type="ChEBI" id="CHEBI:597326"/>
    </cofactor>
</comment>
<sequence>MMNPITKLLHQFEFPHENGDAVVPPILASSYFTARSYEEWAERGGKNDRLRIGQPDNPTVEILEQKLAVLENGESCRCFASGPAAIAGTILAFVKSGDHVLCMQNVSPLARPLFREYLPRFGVEVTFVDGSREADIEQALKENTALIYLESPSPSLFSMRDLRAIAGIAQSRGIITAIDNTWATPLFQNPLDHGIDLVIHSSVEYLSGHSDMEGGAVIGSMDKVKQIKEKGADVHGAVLSPVQAWFMLRGLRTLAVRMRRYQQSSLQIARMLQDHPAVEEVYYPGSPDYGQQELADRYLRGFSGVMSVALKGTEAHVKRFVNALRLFRIGGGWGGYNSTVTPLGPDSLNDAGEMLVRLSIGLEDTEDLKIDLLRALDHALTGKGGDHLE</sequence>
<dbReference type="EMBL" id="JBHSED010000058">
    <property type="protein sequence ID" value="MFC4306436.1"/>
    <property type="molecule type" value="Genomic_DNA"/>
</dbReference>
<evidence type="ECO:0000313" key="5">
    <source>
        <dbReference type="Proteomes" id="UP001595755"/>
    </source>
</evidence>
<dbReference type="PANTHER" id="PTHR11808">
    <property type="entry name" value="TRANS-SULFURATION ENZYME FAMILY MEMBER"/>
    <property type="match status" value="1"/>
</dbReference>
<evidence type="ECO:0000256" key="1">
    <source>
        <dbReference type="ARBA" id="ARBA00001933"/>
    </source>
</evidence>